<name>A0A1L8RH73_9ENTE</name>
<comment type="caution">
    <text evidence="2">The sequence shown here is derived from an EMBL/GenBank/DDBJ whole genome shotgun (WGS) entry which is preliminary data.</text>
</comment>
<dbReference type="Proteomes" id="UP000181884">
    <property type="component" value="Unassembled WGS sequence"/>
</dbReference>
<accession>A0A1L8RH73</accession>
<dbReference type="PANTHER" id="PTHR30041">
    <property type="entry name" value="ARSENATE REDUCTASE"/>
    <property type="match status" value="1"/>
</dbReference>
<evidence type="ECO:0000313" key="2">
    <source>
        <dbReference type="EMBL" id="OJG19063.1"/>
    </source>
</evidence>
<dbReference type="InterPro" id="IPR036249">
    <property type="entry name" value="Thioredoxin-like_sf"/>
</dbReference>
<dbReference type="InterPro" id="IPR006660">
    <property type="entry name" value="Arsenate_reductase-like"/>
</dbReference>
<reference evidence="2 3" key="1">
    <citation type="submission" date="2014-12" db="EMBL/GenBank/DDBJ databases">
        <title>Draft genome sequences of 29 type strains of Enterococci.</title>
        <authorList>
            <person name="Zhong Z."/>
            <person name="Sun Z."/>
            <person name="Liu W."/>
            <person name="Zhang W."/>
            <person name="Zhang H."/>
        </authorList>
    </citation>
    <scope>NUCLEOTIDE SEQUENCE [LARGE SCALE GENOMIC DNA]</scope>
    <source>
        <strain evidence="2 3">DSM 17029</strain>
    </source>
</reference>
<dbReference type="AlphaFoldDB" id="A0A1L8RH73"/>
<keyword evidence="3" id="KW-1185">Reference proteome</keyword>
<gene>
    <name evidence="2" type="ORF">RU97_GL001681</name>
</gene>
<evidence type="ECO:0000313" key="3">
    <source>
        <dbReference type="Proteomes" id="UP000181884"/>
    </source>
</evidence>
<dbReference type="Gene3D" id="3.40.30.10">
    <property type="entry name" value="Glutaredoxin"/>
    <property type="match status" value="1"/>
</dbReference>
<proteinExistence type="inferred from homology"/>
<dbReference type="STRING" id="214095.RU97_GL001681"/>
<protein>
    <submittedName>
        <fullName evidence="2">Arsenate reductase ArsC</fullName>
    </submittedName>
</protein>
<evidence type="ECO:0000256" key="1">
    <source>
        <dbReference type="PROSITE-ProRule" id="PRU01282"/>
    </source>
</evidence>
<organism evidence="2 3">
    <name type="scientific">Enterococcus canis</name>
    <dbReference type="NCBI Taxonomy" id="214095"/>
    <lineage>
        <taxon>Bacteria</taxon>
        <taxon>Bacillati</taxon>
        <taxon>Bacillota</taxon>
        <taxon>Bacilli</taxon>
        <taxon>Lactobacillales</taxon>
        <taxon>Enterococcaceae</taxon>
        <taxon>Enterococcus</taxon>
    </lineage>
</organism>
<sequence>MEKHNVAVQVEDMVENPPASSQLLQWMQASDLPVRRFFNTSGIKYREQGWKDKVNELTPEEAATILSKDGMLIKRPILVKDGELVAIGFKETDYEGAK</sequence>
<dbReference type="EMBL" id="JXKH01000003">
    <property type="protein sequence ID" value="OJG19063.1"/>
    <property type="molecule type" value="Genomic_DNA"/>
</dbReference>
<dbReference type="PROSITE" id="PS51353">
    <property type="entry name" value="ARSC"/>
    <property type="match status" value="1"/>
</dbReference>
<dbReference type="PANTHER" id="PTHR30041:SF8">
    <property type="entry name" value="PROTEIN YFFB"/>
    <property type="match status" value="1"/>
</dbReference>
<dbReference type="SUPFAM" id="SSF52833">
    <property type="entry name" value="Thioredoxin-like"/>
    <property type="match status" value="1"/>
</dbReference>
<comment type="similarity">
    <text evidence="1">Belongs to the ArsC family.</text>
</comment>
<dbReference type="Pfam" id="PF03960">
    <property type="entry name" value="ArsC"/>
    <property type="match status" value="1"/>
</dbReference>